<feature type="region of interest" description="Disordered" evidence="1">
    <location>
        <begin position="141"/>
        <end position="201"/>
    </location>
</feature>
<proteinExistence type="predicted"/>
<sequence length="201" mass="22672">MNLMELVPVSCTVRPSRAETPPPSLKRTKLEDAPPAVPTAAYYSALGMAPTLPNYMVDPFHYFYGAWVPPPAAMYMNNTHHLYRNDRLDTSPYFSVGHTRLAFVCSFHYNVKLFFVSKCSLIKRERPPRLVDPQKVISHTQSEQFGRSFQPNVALAPPTKLNGNANASNILGHHHNHHYQNSNNVNNNNNNNSSNNNNNNN</sequence>
<evidence type="ECO:0000313" key="3">
    <source>
        <dbReference type="Proteomes" id="UP000478052"/>
    </source>
</evidence>
<keyword evidence="3" id="KW-1185">Reference proteome</keyword>
<dbReference type="AlphaFoldDB" id="A0A6G0Z9P5"/>
<protein>
    <submittedName>
        <fullName evidence="2">Ski oncogene</fullName>
    </submittedName>
</protein>
<evidence type="ECO:0000256" key="1">
    <source>
        <dbReference type="SAM" id="MobiDB-lite"/>
    </source>
</evidence>
<comment type="caution">
    <text evidence="2">The sequence shown here is derived from an EMBL/GenBank/DDBJ whole genome shotgun (WGS) entry which is preliminary data.</text>
</comment>
<accession>A0A6G0Z9P5</accession>
<dbReference type="Proteomes" id="UP000478052">
    <property type="component" value="Unassembled WGS sequence"/>
</dbReference>
<name>A0A6G0Z9P5_APHCR</name>
<dbReference type="EMBL" id="VUJU01000941">
    <property type="protein sequence ID" value="KAF0767570.1"/>
    <property type="molecule type" value="Genomic_DNA"/>
</dbReference>
<feature type="compositionally biased region" description="Polar residues" evidence="1">
    <location>
        <begin position="141"/>
        <end position="151"/>
    </location>
</feature>
<evidence type="ECO:0000313" key="2">
    <source>
        <dbReference type="EMBL" id="KAF0767570.1"/>
    </source>
</evidence>
<dbReference type="OrthoDB" id="3938623at2759"/>
<feature type="non-terminal residue" evidence="2">
    <location>
        <position position="201"/>
    </location>
</feature>
<reference evidence="2 3" key="1">
    <citation type="submission" date="2019-08" db="EMBL/GenBank/DDBJ databases">
        <title>Whole genome of Aphis craccivora.</title>
        <authorList>
            <person name="Voronova N.V."/>
            <person name="Shulinski R.S."/>
            <person name="Bandarenka Y.V."/>
            <person name="Zhorov D.G."/>
            <person name="Warner D."/>
        </authorList>
    </citation>
    <scope>NUCLEOTIDE SEQUENCE [LARGE SCALE GENOMIC DNA]</scope>
    <source>
        <strain evidence="2">180601</strain>
        <tissue evidence="2">Whole Body</tissue>
    </source>
</reference>
<organism evidence="2 3">
    <name type="scientific">Aphis craccivora</name>
    <name type="common">Cowpea aphid</name>
    <dbReference type="NCBI Taxonomy" id="307492"/>
    <lineage>
        <taxon>Eukaryota</taxon>
        <taxon>Metazoa</taxon>
        <taxon>Ecdysozoa</taxon>
        <taxon>Arthropoda</taxon>
        <taxon>Hexapoda</taxon>
        <taxon>Insecta</taxon>
        <taxon>Pterygota</taxon>
        <taxon>Neoptera</taxon>
        <taxon>Paraneoptera</taxon>
        <taxon>Hemiptera</taxon>
        <taxon>Sternorrhyncha</taxon>
        <taxon>Aphidomorpha</taxon>
        <taxon>Aphidoidea</taxon>
        <taxon>Aphididae</taxon>
        <taxon>Aphidini</taxon>
        <taxon>Aphis</taxon>
        <taxon>Aphis</taxon>
    </lineage>
</organism>
<gene>
    <name evidence="2" type="ORF">FWK35_00030746</name>
</gene>
<feature type="compositionally biased region" description="Low complexity" evidence="1">
    <location>
        <begin position="181"/>
        <end position="201"/>
    </location>
</feature>